<comment type="caution">
    <text evidence="3">The sequence shown here is derived from an EMBL/GenBank/DDBJ whole genome shotgun (WGS) entry which is preliminary data.</text>
</comment>
<evidence type="ECO:0000313" key="3">
    <source>
        <dbReference type="EMBL" id="MBS9720192.1"/>
    </source>
</evidence>
<dbReference type="InterPro" id="IPR055570">
    <property type="entry name" value="DUF7146"/>
</dbReference>
<sequence length="417" mass="44366">MTSALDLFVEEARAVTIAEAAPRLGLKFSGKRQEHPGPCPHCGGTDTFAFNTAKNKWNCRAGGIGGQDAIGMAAHVLGLDQRSAFLDACSAVSGLPIPDEGRSETAEERSAREARLSDQKRRNEAEAARRATAQNAFRERERATALSILKAGMSLRSLPAGGMVGTYLRGRGAGVPQADWLRIHPNLPYFHGEDELGHPRAIWTGPAMVAAFLAADNTVLGCHITWIDVDAGTKLRPILHDPETGEVLPTKKMRGTKKGGFIPLSGSRSAERWLGGEGIENTLAAALAEGIRTDTFYFAAGDLGNLAGSADPASQFCHPTLTRTDKLGRVKPVMVAGPAPKPDQADDDAFLLPAHVTELMLLADGDSEPVMTASAMARAKARLRRPGLLTAIAWPKPGRDFAEMMATAHAQTEPALS</sequence>
<dbReference type="SUPFAM" id="SSF57783">
    <property type="entry name" value="Zinc beta-ribbon"/>
    <property type="match status" value="1"/>
</dbReference>
<dbReference type="RefSeq" id="WP_213983746.1">
    <property type="nucleotide sequence ID" value="NZ_JAFMNX010000001.1"/>
</dbReference>
<name>A0ABS5RWY8_9HYPH</name>
<dbReference type="Gene3D" id="3.90.580.10">
    <property type="entry name" value="Zinc finger, CHC2-type domain"/>
    <property type="match status" value="1"/>
</dbReference>
<reference evidence="3 4" key="1">
    <citation type="submission" date="2021-03" db="EMBL/GenBank/DDBJ databases">
        <title>Tianweitania aestuarii sp. nov., isolated from a tidal flat.</title>
        <authorList>
            <person name="Park S."/>
            <person name="Yoon J.-H."/>
        </authorList>
    </citation>
    <scope>NUCLEOTIDE SEQUENCE [LARGE SCALE GENOMIC DNA]</scope>
    <source>
        <strain evidence="3 4">BSSL-BM11</strain>
    </source>
</reference>
<proteinExistence type="predicted"/>
<gene>
    <name evidence="3" type="ORF">JYU29_05760</name>
</gene>
<evidence type="ECO:0000259" key="2">
    <source>
        <dbReference type="Pfam" id="PF23639"/>
    </source>
</evidence>
<feature type="region of interest" description="Disordered" evidence="1">
    <location>
        <begin position="96"/>
        <end position="122"/>
    </location>
</feature>
<evidence type="ECO:0000256" key="1">
    <source>
        <dbReference type="SAM" id="MobiDB-lite"/>
    </source>
</evidence>
<feature type="domain" description="DUF7146" evidence="2">
    <location>
        <begin position="140"/>
        <end position="262"/>
    </location>
</feature>
<organism evidence="3 4">
    <name type="scientific">Tianweitania aestuarii</name>
    <dbReference type="NCBI Taxonomy" id="2814886"/>
    <lineage>
        <taxon>Bacteria</taxon>
        <taxon>Pseudomonadati</taxon>
        <taxon>Pseudomonadota</taxon>
        <taxon>Alphaproteobacteria</taxon>
        <taxon>Hyphomicrobiales</taxon>
        <taxon>Phyllobacteriaceae</taxon>
        <taxon>Tianweitania</taxon>
    </lineage>
</organism>
<accession>A0ABS5RWY8</accession>
<keyword evidence="4" id="KW-1185">Reference proteome</keyword>
<dbReference type="InterPro" id="IPR036977">
    <property type="entry name" value="DNA_primase_Znf_CHC2"/>
</dbReference>
<evidence type="ECO:0000313" key="4">
    <source>
        <dbReference type="Proteomes" id="UP001297272"/>
    </source>
</evidence>
<dbReference type="Pfam" id="PF23639">
    <property type="entry name" value="DUF7146"/>
    <property type="match status" value="1"/>
</dbReference>
<dbReference type="EMBL" id="JAFMNX010000001">
    <property type="protein sequence ID" value="MBS9720192.1"/>
    <property type="molecule type" value="Genomic_DNA"/>
</dbReference>
<feature type="compositionally biased region" description="Basic and acidic residues" evidence="1">
    <location>
        <begin position="99"/>
        <end position="122"/>
    </location>
</feature>
<protein>
    <submittedName>
        <fullName evidence="3">P4 alpha zinc-binding domain-containing protein</fullName>
    </submittedName>
</protein>
<dbReference type="Proteomes" id="UP001297272">
    <property type="component" value="Unassembled WGS sequence"/>
</dbReference>